<dbReference type="PANTHER" id="PTHR22826">
    <property type="entry name" value="RHO GUANINE EXCHANGE FACTOR-RELATED"/>
    <property type="match status" value="1"/>
</dbReference>
<proteinExistence type="predicted"/>
<dbReference type="Proteomes" id="UP000694569">
    <property type="component" value="Unplaced"/>
</dbReference>
<dbReference type="GO" id="GO:0005737">
    <property type="term" value="C:cytoplasm"/>
    <property type="evidence" value="ECO:0007669"/>
    <property type="project" value="TreeGrafter"/>
</dbReference>
<dbReference type="InterPro" id="IPR018159">
    <property type="entry name" value="Spectrin/alpha-actinin"/>
</dbReference>
<feature type="region of interest" description="Disordered" evidence="3">
    <location>
        <begin position="1157"/>
        <end position="1203"/>
    </location>
</feature>
<reference evidence="6" key="2">
    <citation type="submission" date="2025-09" db="UniProtKB">
        <authorList>
            <consortium name="Ensembl"/>
        </authorList>
    </citation>
    <scope>IDENTIFICATION</scope>
</reference>
<evidence type="ECO:0000256" key="1">
    <source>
        <dbReference type="ARBA" id="ARBA00022658"/>
    </source>
</evidence>
<evidence type="ECO:0000256" key="3">
    <source>
        <dbReference type="SAM" id="MobiDB-lite"/>
    </source>
</evidence>
<dbReference type="InterPro" id="IPR051336">
    <property type="entry name" value="RhoGEF_Guanine_NuclExch_SF"/>
</dbReference>
<sequence length="1492" mass="169637">MSSEKDFPEQFSTTTVSTVAIQAGTSRIVVAILKCGELVNLQLAEAIPNLLEIGTNHEESKKLLEDHETLLYKLKALEDQVWDLLCEADKTAEENKDQCCVYDAMASTLKDAWDTLITALEKRRALIQLAAEFFQIAQKFSTSIDQAEAFLQKASGQDTADSITERLNQHQSHTKALLEHSLSLLNKSNELAECIDILKSNQSIANFEIAREARVSRSKMEGLLESLQDRRRQLDKQFRQQRKKLEEILQVSQWHQQEDKVTCWLRKHIDVYLKSTALGASLTENEELLHKHKEVTLTAKEWNATVERLKRESASIAASEASQEKEKITFSLDTLSNLYAEFWQLMTSRQDILQEANYFFKSVNKTFDKLGSIETYLKHLNNQDQKLPTISEKYAKAEAEIGTCTADAFQKGQALLSKSSYGSAMTGIQEMIGYLQKRVDQLTVRSTASSENSLKKHTVTLRQPLEENLRKVSKMIQELNSDLESYNDPGSTIDECEEVLDKLVELSSQAKEASDNMDTASQILNDMEQMAPSNAETFSSTISFLDKNLKTLDQAIEEKLEVIHVYIDFLKSSEELNYHILSLKKIFASNAVEGTVTSLDSVEAQLQSVLNEFFSVRDMGQNCLNIIKMMSKNTILNDGHAHTVESTMSNLIREKAELTSLWSNWQKHANQAKATKHQWKTIEEQLRSASHKLEELEEHELQPFSSSLCLGNDLQNIVSAQEKLNGAKVRFQKLNTEMEHAVKISELLNRERTAGKDASGKINDLAQHYQRVNGTIAEYEVLFLKMVTFYKFKTELEILVKSSEEPLKALEVRNDVHLHKAHERQADITKLYNLILNLGTEIISINHCSKYISLPITDFQRQLQKLENESADWNSKMEKEKEKIPSLNFEATAGEVKELNESFKDLKKKINNLKFNYTKKADKGRNLKLIKNQIQQVEMYEEKMQVLKKKMDNLEKKIFAATPTPQMEKTDINQEAIRDLLKKVNNFILIVEEYKQNLEMAEDLHHIMEECLFWSEEACATVVRVGSYSAECKTRAGVEILLKQFNKFVEPTIPQQEERIQQMTNIARHVYGPDEGMKYVEKIITKHKETLHSVNELCAYLNELEEKLQEPPKMQEIPMNAASEAILSQTAELPHSAKDGSMLTDMDLPPESLAEEVASGDEYECISPDDISLPPLAETPESNLPQSETEQEEQPCYSSHSMHVSSYSLQMQVNASGKRVTDAGSGNVTPIAYTDISHQKRERTSSLAERFYSPTLSYKVESPSAHQSSISNEVRYSLNASPAKCKPNYSMTNQVHETHMQHHSVYTSMEKTEQLHVPGNTAKVKDRLHATPDEFSSLMSQSDPAKSCQRHTVTQEAIKSFSEKHSSSNVACQSPVSSKHLPNVTVKEGSPVTLEVEVTSCPEPTLTWYRTDHKPSTDSEEETKQSKVTQELCKKDPGHYITHRSISNKSFCTSDGTRWEDNRSPLSEIDWISLLFVYLCISLTYWLYTNTM</sequence>
<evidence type="ECO:0000259" key="5">
    <source>
        <dbReference type="PROSITE" id="PS50835"/>
    </source>
</evidence>
<feature type="coiled-coil region" evidence="2">
    <location>
        <begin position="217"/>
        <end position="251"/>
    </location>
</feature>
<keyword evidence="4" id="KW-0472">Membrane</keyword>
<keyword evidence="4" id="KW-0812">Transmembrane</keyword>
<dbReference type="Pfam" id="PF07679">
    <property type="entry name" value="I-set"/>
    <property type="match status" value="1"/>
</dbReference>
<dbReference type="SUPFAM" id="SSF46966">
    <property type="entry name" value="Spectrin repeat"/>
    <property type="match status" value="4"/>
</dbReference>
<keyword evidence="7" id="KW-1185">Reference proteome</keyword>
<protein>
    <recommendedName>
        <fullName evidence="5">Ig-like domain-containing protein</fullName>
    </recommendedName>
</protein>
<evidence type="ECO:0000256" key="4">
    <source>
        <dbReference type="SAM" id="Phobius"/>
    </source>
</evidence>
<reference evidence="6" key="1">
    <citation type="submission" date="2025-08" db="UniProtKB">
        <authorList>
            <consortium name="Ensembl"/>
        </authorList>
    </citation>
    <scope>IDENTIFICATION</scope>
</reference>
<dbReference type="SUPFAM" id="SSF48726">
    <property type="entry name" value="Immunoglobulin"/>
    <property type="match status" value="1"/>
</dbReference>
<keyword evidence="1" id="KW-0344">Guanine-nucleotide releasing factor</keyword>
<dbReference type="PROSITE" id="PS50835">
    <property type="entry name" value="IG_LIKE"/>
    <property type="match status" value="1"/>
</dbReference>
<accession>A0A8C5R587</accession>
<evidence type="ECO:0000313" key="7">
    <source>
        <dbReference type="Proteomes" id="UP000694569"/>
    </source>
</evidence>
<keyword evidence="4" id="KW-1133">Transmembrane helix</keyword>
<name>A0A8C5R587_9ANUR</name>
<dbReference type="PANTHER" id="PTHR22826:SF117">
    <property type="entry name" value="PLECKSTRIN HOMOLOGY DOMAIN-CONTAINING FAMILY G MEMBER 4B-RELATED"/>
    <property type="match status" value="1"/>
</dbReference>
<dbReference type="GO" id="GO:0005886">
    <property type="term" value="C:plasma membrane"/>
    <property type="evidence" value="ECO:0007669"/>
    <property type="project" value="TreeGrafter"/>
</dbReference>
<evidence type="ECO:0000256" key="2">
    <source>
        <dbReference type="SAM" id="Coils"/>
    </source>
</evidence>
<dbReference type="InterPro" id="IPR007110">
    <property type="entry name" value="Ig-like_dom"/>
</dbReference>
<feature type="compositionally biased region" description="Basic and acidic residues" evidence="3">
    <location>
        <begin position="1410"/>
        <end position="1425"/>
    </location>
</feature>
<dbReference type="GO" id="GO:0005085">
    <property type="term" value="F:guanyl-nucleotide exchange factor activity"/>
    <property type="evidence" value="ECO:0007669"/>
    <property type="project" value="UniProtKB-KW"/>
</dbReference>
<feature type="coiled-coil region" evidence="2">
    <location>
        <begin position="60"/>
        <end position="94"/>
    </location>
</feature>
<dbReference type="Gene3D" id="1.20.58.60">
    <property type="match status" value="4"/>
</dbReference>
<evidence type="ECO:0000313" key="6">
    <source>
        <dbReference type="Ensembl" id="ENSLLEP00000047421.1"/>
    </source>
</evidence>
<dbReference type="InterPro" id="IPR013783">
    <property type="entry name" value="Ig-like_fold"/>
</dbReference>
<feature type="transmembrane region" description="Helical" evidence="4">
    <location>
        <begin position="1471"/>
        <end position="1488"/>
    </location>
</feature>
<dbReference type="InterPro" id="IPR036179">
    <property type="entry name" value="Ig-like_dom_sf"/>
</dbReference>
<feature type="coiled-coil region" evidence="2">
    <location>
        <begin position="856"/>
        <end position="957"/>
    </location>
</feature>
<dbReference type="Ensembl" id="ENSLLET00000049279.1">
    <property type="protein sequence ID" value="ENSLLEP00000047421.1"/>
    <property type="gene ID" value="ENSLLEG00000029958.1"/>
</dbReference>
<dbReference type="Gene3D" id="2.60.40.10">
    <property type="entry name" value="Immunoglobulins"/>
    <property type="match status" value="1"/>
</dbReference>
<dbReference type="GeneTree" id="ENSGT00940000164697"/>
<dbReference type="GO" id="GO:0007411">
    <property type="term" value="P:axon guidance"/>
    <property type="evidence" value="ECO:0007669"/>
    <property type="project" value="TreeGrafter"/>
</dbReference>
<organism evidence="6 7">
    <name type="scientific">Leptobrachium leishanense</name>
    <name type="common">Leishan spiny toad</name>
    <dbReference type="NCBI Taxonomy" id="445787"/>
    <lineage>
        <taxon>Eukaryota</taxon>
        <taxon>Metazoa</taxon>
        <taxon>Chordata</taxon>
        <taxon>Craniata</taxon>
        <taxon>Vertebrata</taxon>
        <taxon>Euteleostomi</taxon>
        <taxon>Amphibia</taxon>
        <taxon>Batrachia</taxon>
        <taxon>Anura</taxon>
        <taxon>Pelobatoidea</taxon>
        <taxon>Megophryidae</taxon>
        <taxon>Leptobrachium</taxon>
    </lineage>
</organism>
<keyword evidence="2" id="KW-0175">Coiled coil</keyword>
<feature type="coiled-coil region" evidence="2">
    <location>
        <begin position="493"/>
        <end position="530"/>
    </location>
</feature>
<dbReference type="SMART" id="SM00150">
    <property type="entry name" value="SPEC"/>
    <property type="match status" value="5"/>
</dbReference>
<dbReference type="OrthoDB" id="9333799at2759"/>
<feature type="coiled-coil region" evidence="2">
    <location>
        <begin position="679"/>
        <end position="737"/>
    </location>
</feature>
<feature type="domain" description="Ig-like" evidence="5">
    <location>
        <begin position="1375"/>
        <end position="1440"/>
    </location>
</feature>
<dbReference type="InterPro" id="IPR013098">
    <property type="entry name" value="Ig_I-set"/>
</dbReference>
<dbReference type="CDD" id="cd00176">
    <property type="entry name" value="SPEC"/>
    <property type="match status" value="1"/>
</dbReference>
<feature type="region of interest" description="Disordered" evidence="3">
    <location>
        <begin position="1407"/>
        <end position="1429"/>
    </location>
</feature>
<dbReference type="GO" id="GO:0019898">
    <property type="term" value="C:extrinsic component of membrane"/>
    <property type="evidence" value="ECO:0007669"/>
    <property type="project" value="TreeGrafter"/>
</dbReference>